<dbReference type="OrthoDB" id="10001573at2"/>
<dbReference type="AlphaFoldDB" id="A0A7X1ZAN1"/>
<dbReference type="Proteomes" id="UP000439550">
    <property type="component" value="Unassembled WGS sequence"/>
</dbReference>
<dbReference type="EMBL" id="WITJ01000047">
    <property type="protein sequence ID" value="MQW40767.1"/>
    <property type="molecule type" value="Genomic_DNA"/>
</dbReference>
<dbReference type="RefSeq" id="WP_153497366.1">
    <property type="nucleotide sequence ID" value="NZ_CBCRWP010000057.1"/>
</dbReference>
<evidence type="ECO:0000313" key="1">
    <source>
        <dbReference type="EMBL" id="MQW40767.1"/>
    </source>
</evidence>
<gene>
    <name evidence="1" type="ORF">GHI93_12740</name>
</gene>
<feature type="non-terminal residue" evidence="1">
    <location>
        <position position="78"/>
    </location>
</feature>
<proteinExistence type="predicted"/>
<organism evidence="1 2">
    <name type="scientific">Lactococcus hircilactis</name>
    <dbReference type="NCBI Taxonomy" id="1494462"/>
    <lineage>
        <taxon>Bacteria</taxon>
        <taxon>Bacillati</taxon>
        <taxon>Bacillota</taxon>
        <taxon>Bacilli</taxon>
        <taxon>Lactobacillales</taxon>
        <taxon>Streptococcaceae</taxon>
        <taxon>Lactococcus</taxon>
    </lineage>
</organism>
<name>A0A7X1ZAN1_9LACT</name>
<comment type="caution">
    <text evidence="1">The sequence shown here is derived from an EMBL/GenBank/DDBJ whole genome shotgun (WGS) entry which is preliminary data.</text>
</comment>
<evidence type="ECO:0000313" key="2">
    <source>
        <dbReference type="Proteomes" id="UP000439550"/>
    </source>
</evidence>
<reference evidence="1 2" key="1">
    <citation type="submission" date="2019-10" db="EMBL/GenBank/DDBJ databases">
        <authorList>
            <person name="Dong K."/>
        </authorList>
    </citation>
    <scope>NUCLEOTIDE SEQUENCE [LARGE SCALE GENOMIC DNA]</scope>
    <source>
        <strain evidence="1 2">DSM 28960</strain>
    </source>
</reference>
<accession>A0A7X1ZAN1</accession>
<sequence length="78" mass="9010">MKEYKCMDCLTSFEAEYKEDCPSCGEDGAVIEVSAHTDKLSVEKLQEHLLPYKKETVQKIIDEKMQLVTADEFLKLHK</sequence>
<keyword evidence="2" id="KW-1185">Reference proteome</keyword>
<protein>
    <submittedName>
        <fullName evidence="1">Uncharacterized protein</fullName>
    </submittedName>
</protein>